<dbReference type="CDD" id="cd04878">
    <property type="entry name" value="ACT_AHAS"/>
    <property type="match status" value="1"/>
</dbReference>
<sequence length="165" mass="18188">MRRAVFSILVGNSAGVLSRVAGMFSRRGYNIDSLTVGETLNPEYSRMTIAVTGEDDVLEQIEKQLNKLIDVKEIVELPAHESVCRELVMIKVECGPEKRQQVSSIADIFRANIVDVSKESMIIALTGSLSKMNAFIELLEDFNITEVARTGITGLARGSADLKKR</sequence>
<dbReference type="InterPro" id="IPR045865">
    <property type="entry name" value="ACT-like_dom_sf"/>
</dbReference>
<proteinExistence type="inferred from homology"/>
<evidence type="ECO:0000256" key="5">
    <source>
        <dbReference type="ARBA" id="ARBA00022605"/>
    </source>
</evidence>
<dbReference type="GO" id="GO:1990610">
    <property type="term" value="F:acetolactate synthase regulator activity"/>
    <property type="evidence" value="ECO:0007669"/>
    <property type="project" value="UniProtKB-UniRule"/>
</dbReference>
<dbReference type="SUPFAM" id="SSF55021">
    <property type="entry name" value="ACT-like"/>
    <property type="match status" value="2"/>
</dbReference>
<comment type="similarity">
    <text evidence="3 8">Belongs to the acetolactate synthase small subunit family.</text>
</comment>
<dbReference type="NCBIfam" id="TIGR00119">
    <property type="entry name" value="acolac_sm"/>
    <property type="match status" value="1"/>
</dbReference>
<dbReference type="Gene3D" id="3.30.70.1150">
    <property type="entry name" value="ACT-like. Chain A, domain 2"/>
    <property type="match status" value="1"/>
</dbReference>
<evidence type="ECO:0000259" key="9">
    <source>
        <dbReference type="PROSITE" id="PS51671"/>
    </source>
</evidence>
<dbReference type="Pfam" id="PF22629">
    <property type="entry name" value="ACT_AHAS_ss"/>
    <property type="match status" value="1"/>
</dbReference>
<dbReference type="InterPro" id="IPR027271">
    <property type="entry name" value="Acetolactate_synth/TF_NikR_C"/>
</dbReference>
<dbReference type="GO" id="GO:0009099">
    <property type="term" value="P:L-valine biosynthetic process"/>
    <property type="evidence" value="ECO:0007669"/>
    <property type="project" value="UniProtKB-UniRule"/>
</dbReference>
<comment type="subunit">
    <text evidence="4 8">Dimer of large and small chains.</text>
</comment>
<dbReference type="HOGENOM" id="CLU_055003_1_3_9"/>
<dbReference type="FunFam" id="3.30.70.260:FF:000001">
    <property type="entry name" value="Acetolactate synthase, small subunit"/>
    <property type="match status" value="1"/>
</dbReference>
<keyword evidence="8" id="KW-0808">Transferase</keyword>
<dbReference type="EMBL" id="CP001104">
    <property type="protein sequence ID" value="ACR72369.1"/>
    <property type="molecule type" value="Genomic_DNA"/>
</dbReference>
<dbReference type="GO" id="GO:0003984">
    <property type="term" value="F:acetolactate synthase activity"/>
    <property type="evidence" value="ECO:0007669"/>
    <property type="project" value="UniProtKB-UniRule"/>
</dbReference>
<dbReference type="AlphaFoldDB" id="C4Z1K8"/>
<reference evidence="10 11" key="1">
    <citation type="journal article" date="2009" name="Proc. Natl. Acad. Sci. U.S.A.">
        <title>Characterizing a model human gut microbiota composed of members of its two dominant bacterial phyla.</title>
        <authorList>
            <person name="Mahowald M.A."/>
            <person name="Rey F.E."/>
            <person name="Seedorf H."/>
            <person name="Turnbaugh P.J."/>
            <person name="Fulton R.S."/>
            <person name="Wollam A."/>
            <person name="Shah N."/>
            <person name="Wang C."/>
            <person name="Magrini V."/>
            <person name="Wilson R.K."/>
            <person name="Cantarel B.L."/>
            <person name="Coutinho P.M."/>
            <person name="Henrissat B."/>
            <person name="Crock L.W."/>
            <person name="Russell A."/>
            <person name="Verberkmoes N.C."/>
            <person name="Hettich R.L."/>
            <person name="Gordon J.I."/>
        </authorList>
    </citation>
    <scope>NUCLEOTIDE SEQUENCE [LARGE SCALE GENOMIC DNA]</scope>
    <source>
        <strain evidence="11">ATCC 27750 / DSM 3376 / VPI C15-48 / C15-B4</strain>
    </source>
</reference>
<evidence type="ECO:0000256" key="7">
    <source>
        <dbReference type="ARBA" id="ARBA00048670"/>
    </source>
</evidence>
<comment type="catalytic activity">
    <reaction evidence="7 8">
        <text>2 pyruvate + H(+) = (2S)-2-acetolactate + CO2</text>
        <dbReference type="Rhea" id="RHEA:25249"/>
        <dbReference type="ChEBI" id="CHEBI:15361"/>
        <dbReference type="ChEBI" id="CHEBI:15378"/>
        <dbReference type="ChEBI" id="CHEBI:16526"/>
        <dbReference type="ChEBI" id="CHEBI:58476"/>
        <dbReference type="EC" id="2.2.1.6"/>
    </reaction>
</comment>
<accession>C4Z1K8</accession>
<feature type="domain" description="ACT" evidence="9">
    <location>
        <begin position="5"/>
        <end position="79"/>
    </location>
</feature>
<dbReference type="InterPro" id="IPR054480">
    <property type="entry name" value="AHAS_small-like_ACT"/>
</dbReference>
<evidence type="ECO:0000256" key="1">
    <source>
        <dbReference type="ARBA" id="ARBA00004974"/>
    </source>
</evidence>
<dbReference type="PANTHER" id="PTHR30239:SF0">
    <property type="entry name" value="ACETOLACTATE SYNTHASE SMALL SUBUNIT 1, CHLOROPLASTIC"/>
    <property type="match status" value="1"/>
</dbReference>
<dbReference type="GO" id="GO:0005829">
    <property type="term" value="C:cytosol"/>
    <property type="evidence" value="ECO:0007669"/>
    <property type="project" value="TreeGrafter"/>
</dbReference>
<dbReference type="STRING" id="515620.EUBELI_01374"/>
<gene>
    <name evidence="10" type="ordered locus">EUBELI_01374</name>
</gene>
<evidence type="ECO:0000256" key="8">
    <source>
        <dbReference type="RuleBase" id="RU368092"/>
    </source>
</evidence>
<dbReference type="InterPro" id="IPR004789">
    <property type="entry name" value="Acetalactate_synth_ssu"/>
</dbReference>
<comment type="pathway">
    <text evidence="2 8">Amino-acid biosynthesis; L-valine biosynthesis; L-valine from pyruvate: step 1/4.</text>
</comment>
<dbReference type="GeneID" id="41356082"/>
<name>C4Z1K8_LACE2</name>
<dbReference type="InterPro" id="IPR002912">
    <property type="entry name" value="ACT_dom"/>
</dbReference>
<dbReference type="PROSITE" id="PS51671">
    <property type="entry name" value="ACT"/>
    <property type="match status" value="1"/>
</dbReference>
<dbReference type="RefSeq" id="WP_012739604.1">
    <property type="nucleotide sequence ID" value="NC_012778.1"/>
</dbReference>
<dbReference type="GO" id="GO:0009097">
    <property type="term" value="P:isoleucine biosynthetic process"/>
    <property type="evidence" value="ECO:0007669"/>
    <property type="project" value="UniProtKB-UniRule"/>
</dbReference>
<dbReference type="FunFam" id="3.30.70.1150:FF:000001">
    <property type="entry name" value="Acetolactate synthase small subunit"/>
    <property type="match status" value="1"/>
</dbReference>
<evidence type="ECO:0000256" key="6">
    <source>
        <dbReference type="ARBA" id="ARBA00023304"/>
    </source>
</evidence>
<keyword evidence="5 8" id="KW-0028">Amino-acid biosynthesis</keyword>
<keyword evidence="6 8" id="KW-0100">Branched-chain amino acid biosynthesis</keyword>
<dbReference type="PANTHER" id="PTHR30239">
    <property type="entry name" value="ACETOLACTATE SYNTHASE SMALL SUBUNIT"/>
    <property type="match status" value="1"/>
</dbReference>
<dbReference type="Gene3D" id="3.30.70.260">
    <property type="match status" value="1"/>
</dbReference>
<dbReference type="InterPro" id="IPR019455">
    <property type="entry name" value="Acetolactate_synth_ssu_C"/>
</dbReference>
<evidence type="ECO:0000313" key="10">
    <source>
        <dbReference type="EMBL" id="ACR72369.1"/>
    </source>
</evidence>
<dbReference type="EC" id="2.2.1.6" evidence="8"/>
<dbReference type="KEGG" id="eel:EUBELI_01374"/>
<evidence type="ECO:0000256" key="4">
    <source>
        <dbReference type="ARBA" id="ARBA00011744"/>
    </source>
</evidence>
<dbReference type="NCBIfam" id="NF008864">
    <property type="entry name" value="PRK11895.1"/>
    <property type="match status" value="1"/>
</dbReference>
<organism evidence="10 11">
    <name type="scientific">Lachnospira eligens (strain ATCC 27750 / DSM 3376 / VPI C15-48 / C15-B4)</name>
    <name type="common">Eubacterium eligens</name>
    <dbReference type="NCBI Taxonomy" id="515620"/>
    <lineage>
        <taxon>Bacteria</taxon>
        <taxon>Bacillati</taxon>
        <taxon>Bacillota</taxon>
        <taxon>Clostridia</taxon>
        <taxon>Lachnospirales</taxon>
        <taxon>Lachnospiraceae</taxon>
        <taxon>Lachnospira</taxon>
    </lineage>
</organism>
<dbReference type="UniPathway" id="UPA00047">
    <property type="reaction ID" value="UER00055"/>
</dbReference>
<dbReference type="Proteomes" id="UP000001476">
    <property type="component" value="Chromosome"/>
</dbReference>
<keyword evidence="11" id="KW-1185">Reference proteome</keyword>
<dbReference type="InterPro" id="IPR039557">
    <property type="entry name" value="AHAS_ACT"/>
</dbReference>
<protein>
    <recommendedName>
        <fullName evidence="8">Acetolactate synthase small subunit</fullName>
        <shortName evidence="8">AHAS</shortName>
        <shortName evidence="8">ALS</shortName>
        <ecNumber evidence="8">2.2.1.6</ecNumber>
    </recommendedName>
    <alternativeName>
        <fullName evidence="8">Acetohydroxy-acid synthase small subunit</fullName>
    </alternativeName>
</protein>
<dbReference type="UniPathway" id="UPA00049">
    <property type="reaction ID" value="UER00059"/>
</dbReference>
<comment type="pathway">
    <text evidence="1 8">Amino-acid biosynthesis; L-isoleucine biosynthesis; L-isoleucine from 2-oxobutanoate: step 1/4.</text>
</comment>
<dbReference type="eggNOG" id="COG0440">
    <property type="taxonomic scope" value="Bacteria"/>
</dbReference>
<comment type="function">
    <text evidence="8">Catalyzes the conversion of 2 pyruvate molecules into acetolactate in the first common step of the biosynthetic pathway of the branched-amino acids such as leucine, isoleucine, and valine.</text>
</comment>
<dbReference type="Pfam" id="PF10369">
    <property type="entry name" value="ALS_ss_C"/>
    <property type="match status" value="1"/>
</dbReference>
<evidence type="ECO:0000256" key="2">
    <source>
        <dbReference type="ARBA" id="ARBA00005025"/>
    </source>
</evidence>
<evidence type="ECO:0000256" key="3">
    <source>
        <dbReference type="ARBA" id="ARBA00006341"/>
    </source>
</evidence>
<evidence type="ECO:0000313" key="11">
    <source>
        <dbReference type="Proteomes" id="UP000001476"/>
    </source>
</evidence>